<evidence type="ECO:0000313" key="2">
    <source>
        <dbReference type="Proteomes" id="UP001054945"/>
    </source>
</evidence>
<protein>
    <submittedName>
        <fullName evidence="1">Uncharacterized protein</fullName>
    </submittedName>
</protein>
<keyword evidence="2" id="KW-1185">Reference proteome</keyword>
<accession>A0AAV4YDK4</accession>
<evidence type="ECO:0000313" key="1">
    <source>
        <dbReference type="EMBL" id="GIZ04466.1"/>
    </source>
</evidence>
<comment type="caution">
    <text evidence="1">The sequence shown here is derived from an EMBL/GenBank/DDBJ whole genome shotgun (WGS) entry which is preliminary data.</text>
</comment>
<proteinExistence type="predicted"/>
<reference evidence="1 2" key="1">
    <citation type="submission" date="2021-06" db="EMBL/GenBank/DDBJ databases">
        <title>Caerostris extrusa draft genome.</title>
        <authorList>
            <person name="Kono N."/>
            <person name="Arakawa K."/>
        </authorList>
    </citation>
    <scope>NUCLEOTIDE SEQUENCE [LARGE SCALE GENOMIC DNA]</scope>
</reference>
<name>A0AAV4YDK4_CAEEX</name>
<gene>
    <name evidence="1" type="ORF">CEXT_528751</name>
</gene>
<dbReference type="Proteomes" id="UP001054945">
    <property type="component" value="Unassembled WGS sequence"/>
</dbReference>
<organism evidence="1 2">
    <name type="scientific">Caerostris extrusa</name>
    <name type="common">Bark spider</name>
    <name type="synonym">Caerostris bankana</name>
    <dbReference type="NCBI Taxonomy" id="172846"/>
    <lineage>
        <taxon>Eukaryota</taxon>
        <taxon>Metazoa</taxon>
        <taxon>Ecdysozoa</taxon>
        <taxon>Arthropoda</taxon>
        <taxon>Chelicerata</taxon>
        <taxon>Arachnida</taxon>
        <taxon>Araneae</taxon>
        <taxon>Araneomorphae</taxon>
        <taxon>Entelegynae</taxon>
        <taxon>Araneoidea</taxon>
        <taxon>Araneidae</taxon>
        <taxon>Caerostris</taxon>
    </lineage>
</organism>
<dbReference type="AlphaFoldDB" id="A0AAV4YDK4"/>
<dbReference type="EMBL" id="BPLR01019089">
    <property type="protein sequence ID" value="GIZ04466.1"/>
    <property type="molecule type" value="Genomic_DNA"/>
</dbReference>
<sequence length="105" mass="11819">MRVTEIIMRETKQNLRNLMLSLSEDKPFITVDGNENDGSAVDIETVSQSDHSEALCESWSHNLNSTQINNKNNHGMDCHIDPVEIKNFGMECLITVIITKESKGN</sequence>